<evidence type="ECO:0000313" key="1">
    <source>
        <dbReference type="EMBL" id="GFO52961.1"/>
    </source>
</evidence>
<organism evidence="1 2">
    <name type="scientific">Lactococcus garvieae</name>
    <dbReference type="NCBI Taxonomy" id="1363"/>
    <lineage>
        <taxon>Bacteria</taxon>
        <taxon>Bacillati</taxon>
        <taxon>Bacillota</taxon>
        <taxon>Bacilli</taxon>
        <taxon>Lactobacillales</taxon>
        <taxon>Streptococcaceae</taxon>
        <taxon>Lactococcus</taxon>
    </lineage>
</organism>
<dbReference type="Proteomes" id="UP000504756">
    <property type="component" value="Unassembled WGS sequence"/>
</dbReference>
<accession>A0A6L2ZZ02</accession>
<name>A0A6L2ZZ02_9LACT</name>
<proteinExistence type="predicted"/>
<reference evidence="1 2" key="1">
    <citation type="submission" date="2020-06" db="EMBL/GenBank/DDBJ databases">
        <title>Draft genome sequence of Lactic acid bacteria from Okinawan-style tofu.</title>
        <authorList>
            <person name="Takara I."/>
            <person name="Ikematsu S."/>
        </authorList>
    </citation>
    <scope>NUCLEOTIDE SEQUENCE [LARGE SCALE GENOMIC DNA]</scope>
    <source>
        <strain evidence="2">lg38</strain>
    </source>
</reference>
<gene>
    <name evidence="1" type="ORF">ikelab_22360</name>
</gene>
<sequence length="114" mass="13375">MAERTMNLIVVEIWQYGEVIFKGNSQEVKEHFDFSSKQFARLTAMGKAVQKGSTPRPQTMYAIKVGEEKTVTHFTHGATDLMGSDRFNPEETKEERRLRRRVLRDMARERFYKS</sequence>
<dbReference type="RefSeq" id="WP_176490832.1">
    <property type="nucleotide sequence ID" value="NZ_BLXU01000024.1"/>
</dbReference>
<comment type="caution">
    <text evidence="1">The sequence shown here is derived from an EMBL/GenBank/DDBJ whole genome shotgun (WGS) entry which is preliminary data.</text>
</comment>
<evidence type="ECO:0000313" key="2">
    <source>
        <dbReference type="Proteomes" id="UP000504756"/>
    </source>
</evidence>
<dbReference type="AlphaFoldDB" id="A0A6L2ZZ02"/>
<dbReference type="EMBL" id="BLXU01000024">
    <property type="protein sequence ID" value="GFO52961.1"/>
    <property type="molecule type" value="Genomic_DNA"/>
</dbReference>
<protein>
    <submittedName>
        <fullName evidence="1">Uncharacterized protein</fullName>
    </submittedName>
</protein>